<keyword evidence="11" id="KW-0446">Lipid-binding</keyword>
<dbReference type="Proteomes" id="UP000525078">
    <property type="component" value="Unassembled WGS sequence"/>
</dbReference>
<evidence type="ECO:0000256" key="6">
    <source>
        <dbReference type="ARBA" id="ARBA00022723"/>
    </source>
</evidence>
<dbReference type="Gene3D" id="2.60.40.150">
    <property type="entry name" value="C2 domain"/>
    <property type="match status" value="4"/>
</dbReference>
<keyword evidence="5 14" id="KW-0812">Transmembrane</keyword>
<evidence type="ECO:0000256" key="11">
    <source>
        <dbReference type="ARBA" id="ARBA00023121"/>
    </source>
</evidence>
<keyword evidence="7" id="KW-0677">Repeat</keyword>
<dbReference type="InterPro" id="IPR045050">
    <property type="entry name" value="Synaptotagmin_plant"/>
</dbReference>
<feature type="domain" description="SMP-LTD" evidence="16">
    <location>
        <begin position="618"/>
        <end position="800"/>
    </location>
</feature>
<feature type="domain" description="C2" evidence="15">
    <location>
        <begin position="240"/>
        <end position="363"/>
    </location>
</feature>
<evidence type="ECO:0000256" key="2">
    <source>
        <dbReference type="ARBA" id="ARBA00004167"/>
    </source>
</evidence>
<dbReference type="InterPro" id="IPR039010">
    <property type="entry name" value="Synaptotagmin_SMP"/>
</dbReference>
<evidence type="ECO:0000256" key="3">
    <source>
        <dbReference type="ARBA" id="ARBA00006996"/>
    </source>
</evidence>
<comment type="caution">
    <text evidence="17">The sequence shown here is derived from an EMBL/GenBank/DDBJ whole genome shotgun (WGS) entry which is preliminary data.</text>
</comment>
<keyword evidence="9 14" id="KW-1133">Transmembrane helix</keyword>
<dbReference type="GO" id="GO:0005783">
    <property type="term" value="C:endoplasmic reticulum"/>
    <property type="evidence" value="ECO:0007669"/>
    <property type="project" value="TreeGrafter"/>
</dbReference>
<feature type="transmembrane region" description="Helical" evidence="14">
    <location>
        <begin position="6"/>
        <end position="30"/>
    </location>
</feature>
<dbReference type="GO" id="GO:0016020">
    <property type="term" value="C:membrane"/>
    <property type="evidence" value="ECO:0007669"/>
    <property type="project" value="UniProtKB-SubCell"/>
</dbReference>
<evidence type="ECO:0000259" key="15">
    <source>
        <dbReference type="PROSITE" id="PS50004"/>
    </source>
</evidence>
<evidence type="ECO:0000256" key="14">
    <source>
        <dbReference type="SAM" id="Phobius"/>
    </source>
</evidence>
<dbReference type="FunFam" id="2.60.40.150:FF:000066">
    <property type="entry name" value="Extended synaptotagmin-2"/>
    <property type="match status" value="1"/>
</dbReference>
<comment type="subcellular location">
    <subcellularLocation>
        <location evidence="2">Membrane</location>
        <topology evidence="2">Single-pass membrane protein</topology>
    </subcellularLocation>
</comment>
<organism evidence="17 18">
    <name type="scientific">Cannabis sativa</name>
    <name type="common">Hemp</name>
    <name type="synonym">Marijuana</name>
    <dbReference type="NCBI Taxonomy" id="3483"/>
    <lineage>
        <taxon>Eukaryota</taxon>
        <taxon>Viridiplantae</taxon>
        <taxon>Streptophyta</taxon>
        <taxon>Embryophyta</taxon>
        <taxon>Tracheophyta</taxon>
        <taxon>Spermatophyta</taxon>
        <taxon>Magnoliopsida</taxon>
        <taxon>eudicotyledons</taxon>
        <taxon>Gunneridae</taxon>
        <taxon>Pentapetalae</taxon>
        <taxon>rosids</taxon>
        <taxon>fabids</taxon>
        <taxon>Rosales</taxon>
        <taxon>Cannabaceae</taxon>
        <taxon>Cannabis</taxon>
    </lineage>
</organism>
<accession>A0A7J6H1M8</accession>
<evidence type="ECO:0000256" key="9">
    <source>
        <dbReference type="ARBA" id="ARBA00022989"/>
    </source>
</evidence>
<proteinExistence type="inferred from homology"/>
<evidence type="ECO:0000256" key="8">
    <source>
        <dbReference type="ARBA" id="ARBA00022837"/>
    </source>
</evidence>
<keyword evidence="8" id="KW-0106">Calcium</keyword>
<keyword evidence="6" id="KW-0479">Metal-binding</keyword>
<dbReference type="GO" id="GO:0046872">
    <property type="term" value="F:metal ion binding"/>
    <property type="evidence" value="ECO:0007669"/>
    <property type="project" value="UniProtKB-KW"/>
</dbReference>
<evidence type="ECO:0000313" key="17">
    <source>
        <dbReference type="EMBL" id="KAF4389087.1"/>
    </source>
</evidence>
<dbReference type="InterPro" id="IPR000008">
    <property type="entry name" value="C2_dom"/>
</dbReference>
<protein>
    <recommendedName>
        <fullName evidence="19">Synaptotagmin-3</fullName>
    </recommendedName>
</protein>
<evidence type="ECO:0000313" key="18">
    <source>
        <dbReference type="Proteomes" id="UP000525078"/>
    </source>
</evidence>
<evidence type="ECO:0000256" key="5">
    <source>
        <dbReference type="ARBA" id="ARBA00022692"/>
    </source>
</evidence>
<dbReference type="PANTHER" id="PTHR10774:SF62">
    <property type="entry name" value="SYNAPTOTAGMIN-3"/>
    <property type="match status" value="1"/>
</dbReference>
<dbReference type="AlphaFoldDB" id="A0A7J6H1M8"/>
<dbReference type="GO" id="GO:0008289">
    <property type="term" value="F:lipid binding"/>
    <property type="evidence" value="ECO:0007669"/>
    <property type="project" value="UniProtKB-KW"/>
</dbReference>
<evidence type="ECO:0000256" key="4">
    <source>
        <dbReference type="ARBA" id="ARBA00022448"/>
    </source>
</evidence>
<keyword evidence="4" id="KW-0813">Transport</keyword>
<dbReference type="EMBL" id="JAATIP010000032">
    <property type="protein sequence ID" value="KAF4389087.1"/>
    <property type="molecule type" value="Genomic_DNA"/>
</dbReference>
<evidence type="ECO:0000256" key="13">
    <source>
        <dbReference type="SAM" id="MobiDB-lite"/>
    </source>
</evidence>
<sequence>MGFLGSVFGIIGFGIGLPLGLLIGFFFFIYSKPKKVEDPIVRPLSELDTCALLDLLPEIPLWVKNADYDRVDWMNKVITEMWPYLAKAIPGIIRSTAEPIFQEYIGKFMIESIEFDTISVGDLPPLLYGLKVYETNEQELVLETPIRWASNSNISLVIKLMSLNITVQLVDLQVFSTARISLKPLVPSFPCFSNIVVSLMEKPHVDFGLEVLGGDIMSIPGLYRFVQETIKKQVASMYLWPQILEIPVLDASTAAIKKPVGILHVNVVRAHKLLKKDLLGASDPYVKLSLTGETLSSKKTTVKKKTLNPEWNENFKLIVKEPESQVLELQVYDWDKVGGHDRLGLQLVPLKQLTAYETKEFTLDLLKDTSIRDYQEKKKRGKLEVEMTFIPFKENSLKYINGPLDAYGKAESVIDRASDDGSTGGAGLLTVFVQSAEDVEGRNHNNPYAAVLFRGERKKTKTMRRTRNPLWNEEFQFMLEEPPLNEKIHVEVLSKRGLISFLSKESLGLVEINLRDVVDNGRINEKYHLINSKNGKIHVEIRWTTINWPEDMGLLSSFLELLGFVIGLCSGLLLGFILFIYRDSNDIKDPIMKPLNELDTSSLEEIMNEIPLWMKTPDNDRVDWLNKFILEMWPYLNKGICGTIRRMAEPIFKQYIGKFHIEAIEFESLSLGTLPPKLYGMKVCKTNEKELVMEPALRWAGNPNISFTIKLLSLRLKIQLVDLQIFAAPRITLKPLVPTFPCFANVVISLMEKPHVDFGLKILGGDIMSIPGLYHFIQDTIKKQVATLYLWPQTLVIPILDASSVAVQRPVGILHVTVVRAMKLLKMDILGTSDPYVKLSFSGERLSEKKTTVKMKNLNPVWNEKFRFIVKDPQLQALELQVYDWDKVGGHDRLGMQLIPLSLVRPNETKRFTLDLVKNTNVNDPQNKKQRGQLVVELTYVPFRTNSITISDNGDESNENMRNRKKSRLNEGSYGRAGLLLVTIQGAEDVEGEHHNNPYALIHFKGEKRKTKMMKKTHNPTWGEEFQFMLEEPPLDDKIHIEVLSKRTGLHFRSKESLGYVEINFSDVLHNERINNKYHLNDSKNGKIHVELSWITA</sequence>
<evidence type="ECO:0000256" key="1">
    <source>
        <dbReference type="ARBA" id="ARBA00001913"/>
    </source>
</evidence>
<dbReference type="InterPro" id="IPR031468">
    <property type="entry name" value="SMP_LBD"/>
</dbReference>
<dbReference type="Pfam" id="PF00168">
    <property type="entry name" value="C2"/>
    <property type="match status" value="4"/>
</dbReference>
<dbReference type="InterPro" id="IPR035892">
    <property type="entry name" value="C2_domain_sf"/>
</dbReference>
<dbReference type="CDD" id="cd21677">
    <property type="entry name" value="SMP_SYT"/>
    <property type="match status" value="2"/>
</dbReference>
<feature type="region of interest" description="Disordered" evidence="13">
    <location>
        <begin position="949"/>
        <end position="969"/>
    </location>
</feature>
<comment type="cofactor">
    <cofactor evidence="1">
        <name>Ca(2+)</name>
        <dbReference type="ChEBI" id="CHEBI:29108"/>
    </cofactor>
</comment>
<dbReference type="PANTHER" id="PTHR10774">
    <property type="entry name" value="EXTENDED SYNAPTOTAGMIN-RELATED"/>
    <property type="match status" value="1"/>
</dbReference>
<evidence type="ECO:0000259" key="16">
    <source>
        <dbReference type="PROSITE" id="PS51847"/>
    </source>
</evidence>
<dbReference type="CDD" id="cd00030">
    <property type="entry name" value="C2"/>
    <property type="match status" value="2"/>
</dbReference>
<gene>
    <name evidence="17" type="ORF">F8388_026816</name>
</gene>
<feature type="domain" description="SMP-LTD" evidence="16">
    <location>
        <begin position="67"/>
        <end position="249"/>
    </location>
</feature>
<keyword evidence="12 14" id="KW-0472">Membrane</keyword>
<feature type="domain" description="C2" evidence="15">
    <location>
        <begin position="409"/>
        <end position="527"/>
    </location>
</feature>
<dbReference type="SMART" id="SM00239">
    <property type="entry name" value="C2"/>
    <property type="match status" value="4"/>
</dbReference>
<dbReference type="GO" id="GO:0006869">
    <property type="term" value="P:lipid transport"/>
    <property type="evidence" value="ECO:0007669"/>
    <property type="project" value="UniProtKB-KW"/>
</dbReference>
<dbReference type="Pfam" id="PF17047">
    <property type="entry name" value="SMP_LBD"/>
    <property type="match status" value="2"/>
</dbReference>
<keyword evidence="10" id="KW-0445">Lipid transport</keyword>
<dbReference type="PRINTS" id="PR00360">
    <property type="entry name" value="C2DOMAIN"/>
</dbReference>
<reference evidence="17 18" key="1">
    <citation type="journal article" date="2020" name="bioRxiv">
        <title>Sequence and annotation of 42 cannabis genomes reveals extensive copy number variation in cannabinoid synthesis and pathogen resistance genes.</title>
        <authorList>
            <person name="Mckernan K.J."/>
            <person name="Helbert Y."/>
            <person name="Kane L.T."/>
            <person name="Ebling H."/>
            <person name="Zhang L."/>
            <person name="Liu B."/>
            <person name="Eaton Z."/>
            <person name="Mclaughlin S."/>
            <person name="Kingan S."/>
            <person name="Baybayan P."/>
            <person name="Concepcion G."/>
            <person name="Jordan M."/>
            <person name="Riva A."/>
            <person name="Barbazuk W."/>
            <person name="Harkins T."/>
        </authorList>
    </citation>
    <scope>NUCLEOTIDE SEQUENCE [LARGE SCALE GENOMIC DNA]</scope>
    <source>
        <strain evidence="18">cv. Jamaican Lion 4</strain>
        <tissue evidence="17">Leaf</tissue>
    </source>
</reference>
<dbReference type="PROSITE" id="PS50004">
    <property type="entry name" value="C2"/>
    <property type="match status" value="4"/>
</dbReference>
<evidence type="ECO:0008006" key="19">
    <source>
        <dbReference type="Google" id="ProtNLM"/>
    </source>
</evidence>
<comment type="similarity">
    <text evidence="3">Belongs to the synaptotagmin family.</text>
</comment>
<feature type="domain" description="C2" evidence="15">
    <location>
        <begin position="961"/>
        <end position="1078"/>
    </location>
</feature>
<dbReference type="FunFam" id="2.60.40.150:FF:000102">
    <property type="entry name" value="Synaptotagmin-2 isoform A"/>
    <property type="match status" value="2"/>
</dbReference>
<dbReference type="SUPFAM" id="SSF49562">
    <property type="entry name" value="C2 domain (Calcium/lipid-binding domain, CaLB)"/>
    <property type="match status" value="4"/>
</dbReference>
<evidence type="ECO:0000256" key="12">
    <source>
        <dbReference type="ARBA" id="ARBA00023136"/>
    </source>
</evidence>
<dbReference type="PROSITE" id="PS51847">
    <property type="entry name" value="SMP"/>
    <property type="match status" value="2"/>
</dbReference>
<evidence type="ECO:0000256" key="7">
    <source>
        <dbReference type="ARBA" id="ARBA00022737"/>
    </source>
</evidence>
<feature type="domain" description="C2" evidence="15">
    <location>
        <begin position="791"/>
        <end position="914"/>
    </location>
</feature>
<name>A0A7J6H1M8_CANSA</name>
<evidence type="ECO:0000256" key="10">
    <source>
        <dbReference type="ARBA" id="ARBA00023055"/>
    </source>
</evidence>